<feature type="region of interest" description="Disordered" evidence="1">
    <location>
        <begin position="48"/>
        <end position="98"/>
    </location>
</feature>
<feature type="signal peptide" evidence="2">
    <location>
        <begin position="1"/>
        <end position="17"/>
    </location>
</feature>
<protein>
    <submittedName>
        <fullName evidence="3">Uncharacterized protein</fullName>
    </submittedName>
</protein>
<gene>
    <name evidence="3" type="ORF">pdam_00008164</name>
</gene>
<feature type="chain" id="PRO_5018050544" evidence="2">
    <location>
        <begin position="18"/>
        <end position="202"/>
    </location>
</feature>
<proteinExistence type="predicted"/>
<dbReference type="AlphaFoldDB" id="A0A3M6TCM1"/>
<reference evidence="3 4" key="1">
    <citation type="journal article" date="2018" name="Sci. Rep.">
        <title>Comparative analysis of the Pocillopora damicornis genome highlights role of immune system in coral evolution.</title>
        <authorList>
            <person name="Cunning R."/>
            <person name="Bay R.A."/>
            <person name="Gillette P."/>
            <person name="Baker A.C."/>
            <person name="Traylor-Knowles N."/>
        </authorList>
    </citation>
    <scope>NUCLEOTIDE SEQUENCE [LARGE SCALE GENOMIC DNA]</scope>
    <source>
        <strain evidence="3">RSMAS</strain>
        <tissue evidence="3">Whole animal</tissue>
    </source>
</reference>
<feature type="compositionally biased region" description="Low complexity" evidence="1">
    <location>
        <begin position="70"/>
        <end position="90"/>
    </location>
</feature>
<evidence type="ECO:0000256" key="2">
    <source>
        <dbReference type="SAM" id="SignalP"/>
    </source>
</evidence>
<comment type="caution">
    <text evidence="3">The sequence shown here is derived from an EMBL/GenBank/DDBJ whole genome shotgun (WGS) entry which is preliminary data.</text>
</comment>
<dbReference type="Proteomes" id="UP000275408">
    <property type="component" value="Unassembled WGS sequence"/>
</dbReference>
<evidence type="ECO:0000313" key="3">
    <source>
        <dbReference type="EMBL" id="RMX39004.1"/>
    </source>
</evidence>
<organism evidence="3 4">
    <name type="scientific">Pocillopora damicornis</name>
    <name type="common">Cauliflower coral</name>
    <name type="synonym">Millepora damicornis</name>
    <dbReference type="NCBI Taxonomy" id="46731"/>
    <lineage>
        <taxon>Eukaryota</taxon>
        <taxon>Metazoa</taxon>
        <taxon>Cnidaria</taxon>
        <taxon>Anthozoa</taxon>
        <taxon>Hexacorallia</taxon>
        <taxon>Scleractinia</taxon>
        <taxon>Astrocoeniina</taxon>
        <taxon>Pocilloporidae</taxon>
        <taxon>Pocillopora</taxon>
    </lineage>
</organism>
<name>A0A3M6TCM1_POCDA</name>
<evidence type="ECO:0000313" key="4">
    <source>
        <dbReference type="Proteomes" id="UP000275408"/>
    </source>
</evidence>
<feature type="compositionally biased region" description="Low complexity" evidence="1">
    <location>
        <begin position="48"/>
        <end position="58"/>
    </location>
</feature>
<evidence type="ECO:0000256" key="1">
    <source>
        <dbReference type="SAM" id="MobiDB-lite"/>
    </source>
</evidence>
<accession>A0A3M6TCM1</accession>
<keyword evidence="4" id="KW-1185">Reference proteome</keyword>
<feature type="non-terminal residue" evidence="3">
    <location>
        <position position="202"/>
    </location>
</feature>
<keyword evidence="2" id="KW-0732">Signal</keyword>
<dbReference type="EMBL" id="RCHS01003902">
    <property type="protein sequence ID" value="RMX39004.1"/>
    <property type="molecule type" value="Genomic_DNA"/>
</dbReference>
<sequence length="202" mass="21686">MARLVVLLLAAVVCVSAKSFKERSHPMRIPMHRPNVCTNLPNLLLCPTTTTPSPTTADSPHHPHPPSPRSPYGTSGSSYACSSSASTSTSHRSEPATRMGIHATTTTLPMSSPGSSPNSRACPTMPTTLHATMLRSRPSLSTSLSTHVLQEAIIISYQPCTYRDSDCEPDVVIYGVVLWCIFMASAVNSTSPRKRPNGNSLR</sequence>